<evidence type="ECO:0000313" key="1">
    <source>
        <dbReference type="EMBL" id="CAB1427991.1"/>
    </source>
</evidence>
<dbReference type="EMBL" id="CADEAL010001012">
    <property type="protein sequence ID" value="CAB1427991.1"/>
    <property type="molecule type" value="Genomic_DNA"/>
</dbReference>
<accession>A0A9N7UCX0</accession>
<evidence type="ECO:0000313" key="2">
    <source>
        <dbReference type="Proteomes" id="UP001153269"/>
    </source>
</evidence>
<name>A0A9N7UCX0_PLEPL</name>
<protein>
    <submittedName>
        <fullName evidence="1">Uncharacterized protein</fullName>
    </submittedName>
</protein>
<gene>
    <name evidence="1" type="ORF">PLEPLA_LOCUS15945</name>
</gene>
<proteinExistence type="predicted"/>
<dbReference type="Proteomes" id="UP001153269">
    <property type="component" value="Unassembled WGS sequence"/>
</dbReference>
<comment type="caution">
    <text evidence="1">The sequence shown here is derived from an EMBL/GenBank/DDBJ whole genome shotgun (WGS) entry which is preliminary data.</text>
</comment>
<sequence length="76" mass="9243">MQRYCLPQDEHTDFHVFIPNLVVVEVHACLLWLLPDQVDFELESLVERKEEEREELMDWWKMMSETSSSEELLKNF</sequence>
<reference evidence="1" key="1">
    <citation type="submission" date="2020-03" db="EMBL/GenBank/DDBJ databases">
        <authorList>
            <person name="Weist P."/>
        </authorList>
    </citation>
    <scope>NUCLEOTIDE SEQUENCE</scope>
</reference>
<organism evidence="1 2">
    <name type="scientific">Pleuronectes platessa</name>
    <name type="common">European plaice</name>
    <dbReference type="NCBI Taxonomy" id="8262"/>
    <lineage>
        <taxon>Eukaryota</taxon>
        <taxon>Metazoa</taxon>
        <taxon>Chordata</taxon>
        <taxon>Craniata</taxon>
        <taxon>Vertebrata</taxon>
        <taxon>Euteleostomi</taxon>
        <taxon>Actinopterygii</taxon>
        <taxon>Neopterygii</taxon>
        <taxon>Teleostei</taxon>
        <taxon>Neoteleostei</taxon>
        <taxon>Acanthomorphata</taxon>
        <taxon>Carangaria</taxon>
        <taxon>Pleuronectiformes</taxon>
        <taxon>Pleuronectoidei</taxon>
        <taxon>Pleuronectidae</taxon>
        <taxon>Pleuronectes</taxon>
    </lineage>
</organism>
<dbReference type="AlphaFoldDB" id="A0A9N7UCX0"/>
<keyword evidence="2" id="KW-1185">Reference proteome</keyword>